<dbReference type="PROSITE" id="PS51186">
    <property type="entry name" value="GNAT"/>
    <property type="match status" value="1"/>
</dbReference>
<gene>
    <name evidence="2" type="ORF">IF129_06860</name>
</gene>
<feature type="domain" description="N-acetyltransferase" evidence="1">
    <location>
        <begin position="1"/>
        <end position="160"/>
    </location>
</feature>
<organism evidence="2 3">
    <name type="scientific">Streptomyces chumphonensis</name>
    <dbReference type="NCBI Taxonomy" id="1214925"/>
    <lineage>
        <taxon>Bacteria</taxon>
        <taxon>Bacillati</taxon>
        <taxon>Actinomycetota</taxon>
        <taxon>Actinomycetes</taxon>
        <taxon>Kitasatosporales</taxon>
        <taxon>Streptomycetaceae</taxon>
        <taxon>Streptomyces</taxon>
    </lineage>
</organism>
<comment type="caution">
    <text evidence="2">The sequence shown here is derived from an EMBL/GenBank/DDBJ whole genome shotgun (WGS) entry which is preliminary data.</text>
</comment>
<dbReference type="Pfam" id="PF00583">
    <property type="entry name" value="Acetyltransf_1"/>
    <property type="match status" value="1"/>
</dbReference>
<accession>A0A927EXN3</accession>
<dbReference type="InterPro" id="IPR016181">
    <property type="entry name" value="Acyl_CoA_acyltransferase"/>
</dbReference>
<reference evidence="2" key="1">
    <citation type="submission" date="2020-09" db="EMBL/GenBank/DDBJ databases">
        <title>Secondary metabolite and genome analysis of marine Streptomyces chumphonensis KK1-2T.</title>
        <authorList>
            <person name="Phongsopitanun W."/>
            <person name="Kanchanasin P."/>
            <person name="Pittayakhajonwut P."/>
            <person name="Suwanborirux K."/>
            <person name="Tanasupawat S."/>
        </authorList>
    </citation>
    <scope>NUCLEOTIDE SEQUENCE</scope>
    <source>
        <strain evidence="2">KK1-2</strain>
    </source>
</reference>
<dbReference type="RefSeq" id="WP_191208576.1">
    <property type="nucleotide sequence ID" value="NZ_BAABKL010000032.1"/>
</dbReference>
<sequence length="162" mass="17407">MLIREATEEDWPAIWAFMRGIIAAGDTYTYDPDTPEEAARALWFVPPPGRAFVAVDDDGTVLGTSKVARNQAGGGSHVANGSYMVDPARSGRGVGRALGEHSLEWARAAGFRGMQFNAVVATNTRAVTLWQSIGFTVIGTVPGGFDHPDQGSVDLHLMYRDL</sequence>
<keyword evidence="3" id="KW-1185">Reference proteome</keyword>
<dbReference type="Proteomes" id="UP000632289">
    <property type="component" value="Unassembled WGS sequence"/>
</dbReference>
<dbReference type="InterPro" id="IPR000182">
    <property type="entry name" value="GNAT_dom"/>
</dbReference>
<dbReference type="Gene3D" id="3.40.630.30">
    <property type="match status" value="1"/>
</dbReference>
<dbReference type="GO" id="GO:0016747">
    <property type="term" value="F:acyltransferase activity, transferring groups other than amino-acyl groups"/>
    <property type="evidence" value="ECO:0007669"/>
    <property type="project" value="InterPro"/>
</dbReference>
<dbReference type="InterPro" id="IPR052742">
    <property type="entry name" value="Mito_N-acetyltransferase"/>
</dbReference>
<evidence type="ECO:0000313" key="3">
    <source>
        <dbReference type="Proteomes" id="UP000632289"/>
    </source>
</evidence>
<name>A0A927EXN3_9ACTN</name>
<proteinExistence type="predicted"/>
<evidence type="ECO:0000259" key="1">
    <source>
        <dbReference type="PROSITE" id="PS51186"/>
    </source>
</evidence>
<protein>
    <submittedName>
        <fullName evidence="2">GNAT family N-acetyltransferase</fullName>
    </submittedName>
</protein>
<dbReference type="EMBL" id="JACXYU010000002">
    <property type="protein sequence ID" value="MBD3931280.1"/>
    <property type="molecule type" value="Genomic_DNA"/>
</dbReference>
<dbReference type="AlphaFoldDB" id="A0A927EXN3"/>
<evidence type="ECO:0000313" key="2">
    <source>
        <dbReference type="EMBL" id="MBD3931280.1"/>
    </source>
</evidence>
<dbReference type="PANTHER" id="PTHR43138">
    <property type="entry name" value="ACETYLTRANSFERASE, GNAT FAMILY"/>
    <property type="match status" value="1"/>
</dbReference>
<dbReference type="PANTHER" id="PTHR43138:SF1">
    <property type="entry name" value="N-ACETYLTRANSFERASE ACA1"/>
    <property type="match status" value="1"/>
</dbReference>
<dbReference type="CDD" id="cd04301">
    <property type="entry name" value="NAT_SF"/>
    <property type="match status" value="1"/>
</dbReference>
<dbReference type="SUPFAM" id="SSF55729">
    <property type="entry name" value="Acyl-CoA N-acyltransferases (Nat)"/>
    <property type="match status" value="1"/>
</dbReference>